<dbReference type="SUPFAM" id="SSF50494">
    <property type="entry name" value="Trypsin-like serine proteases"/>
    <property type="match status" value="1"/>
</dbReference>
<keyword evidence="5 9" id="KW-0720">Serine protease</keyword>
<keyword evidence="4 9" id="KW-0378">Hydrolase</keyword>
<protein>
    <submittedName>
        <fullName evidence="11">Serine protease easter</fullName>
    </submittedName>
</protein>
<dbReference type="SMART" id="SM00020">
    <property type="entry name" value="Tryp_SPc"/>
    <property type="match status" value="1"/>
</dbReference>
<dbReference type="CDD" id="cd00190">
    <property type="entry name" value="Tryp_SPc"/>
    <property type="match status" value="1"/>
</dbReference>
<sequence length="244" mass="26212">MALLAYSSRGGPREYLCGGSLITPRYVLTASHCVNSKKLGSYRVVGVRLGEWDQRTDVDCSGEICAPPPQDFGLEEAIPHPGYNPQAGSSAANDIALLRLDADAPDSAFIRPVCLPITPEMRQASFVGTKLVVSGWGITEYGDPSPVKLYVGVPVVDEQTCQQRYSRWNRRILPSQLCAGGVDGKDSCSGDSGGPLMAVEGEPPRGFLIGIVSFGPRECGTNGYPAVYTRVASYLSWILDNIRP</sequence>
<dbReference type="InterPro" id="IPR043504">
    <property type="entry name" value="Peptidase_S1_PA_chymotrypsin"/>
</dbReference>
<name>A0A4Y1PU97_LOCMI</name>
<dbReference type="PANTHER" id="PTHR24258:SF144">
    <property type="entry name" value="GH14088P"/>
    <property type="match status" value="1"/>
</dbReference>
<dbReference type="Gene3D" id="2.40.10.10">
    <property type="entry name" value="Trypsin-like serine proteases"/>
    <property type="match status" value="2"/>
</dbReference>
<dbReference type="AlphaFoldDB" id="A0A4Y1PU97"/>
<evidence type="ECO:0000313" key="11">
    <source>
        <dbReference type="EMBL" id="AZP56663.1"/>
    </source>
</evidence>
<dbReference type="Pfam" id="PF00089">
    <property type="entry name" value="Trypsin"/>
    <property type="match status" value="1"/>
</dbReference>
<dbReference type="PANTHER" id="PTHR24258">
    <property type="entry name" value="SERINE PROTEASE-RELATED"/>
    <property type="match status" value="1"/>
</dbReference>
<dbReference type="EMBL" id="MH393895">
    <property type="protein sequence ID" value="AZP56663.1"/>
    <property type="molecule type" value="mRNA"/>
</dbReference>
<evidence type="ECO:0000259" key="10">
    <source>
        <dbReference type="PROSITE" id="PS50240"/>
    </source>
</evidence>
<keyword evidence="7" id="KW-0325">Glycoprotein</keyword>
<dbReference type="PROSITE" id="PS00134">
    <property type="entry name" value="TRYPSIN_HIS"/>
    <property type="match status" value="1"/>
</dbReference>
<dbReference type="GO" id="GO:0004252">
    <property type="term" value="F:serine-type endopeptidase activity"/>
    <property type="evidence" value="ECO:0007669"/>
    <property type="project" value="InterPro"/>
</dbReference>
<dbReference type="GO" id="GO:0006508">
    <property type="term" value="P:proteolysis"/>
    <property type="evidence" value="ECO:0007669"/>
    <property type="project" value="UniProtKB-KW"/>
</dbReference>
<evidence type="ECO:0000256" key="8">
    <source>
        <dbReference type="ARBA" id="ARBA00024195"/>
    </source>
</evidence>
<dbReference type="InterPro" id="IPR001254">
    <property type="entry name" value="Trypsin_dom"/>
</dbReference>
<evidence type="ECO:0000256" key="4">
    <source>
        <dbReference type="ARBA" id="ARBA00022801"/>
    </source>
</evidence>
<dbReference type="FunFam" id="2.40.10.10:FF:000036">
    <property type="entry name" value="Trypsin beta"/>
    <property type="match status" value="1"/>
</dbReference>
<comment type="subcellular location">
    <subcellularLocation>
        <location evidence="1">Secreted</location>
        <location evidence="1">Extracellular space</location>
    </subcellularLocation>
</comment>
<comment type="similarity">
    <text evidence="8">Belongs to the peptidase S1 family. CLIP subfamily.</text>
</comment>
<dbReference type="InterPro" id="IPR001314">
    <property type="entry name" value="Peptidase_S1A"/>
</dbReference>
<dbReference type="InterPro" id="IPR009003">
    <property type="entry name" value="Peptidase_S1_PA"/>
</dbReference>
<evidence type="ECO:0000256" key="2">
    <source>
        <dbReference type="ARBA" id="ARBA00022670"/>
    </source>
</evidence>
<evidence type="ECO:0000256" key="9">
    <source>
        <dbReference type="RuleBase" id="RU363034"/>
    </source>
</evidence>
<dbReference type="PROSITE" id="PS00135">
    <property type="entry name" value="TRYPSIN_SER"/>
    <property type="match status" value="1"/>
</dbReference>
<evidence type="ECO:0000256" key="7">
    <source>
        <dbReference type="ARBA" id="ARBA00023180"/>
    </source>
</evidence>
<evidence type="ECO:0000256" key="1">
    <source>
        <dbReference type="ARBA" id="ARBA00004239"/>
    </source>
</evidence>
<dbReference type="PROSITE" id="PS50240">
    <property type="entry name" value="TRYPSIN_DOM"/>
    <property type="match status" value="1"/>
</dbReference>
<keyword evidence="3" id="KW-0732">Signal</keyword>
<evidence type="ECO:0000256" key="5">
    <source>
        <dbReference type="ARBA" id="ARBA00022825"/>
    </source>
</evidence>
<reference evidence="11" key="1">
    <citation type="submission" date="2018-05" db="EMBL/GenBank/DDBJ databases">
        <title>Accumulation of Tryptamine in Mycoinsecticides Enhanced the Virulence to Insects.</title>
        <authorList>
            <person name="Tong X."/>
        </authorList>
    </citation>
    <scope>NUCLEOTIDE SEQUENCE</scope>
</reference>
<organism evidence="11">
    <name type="scientific">Locusta migratoria migratoria</name>
    <name type="common">Asiatic migratory locust</name>
    <dbReference type="NCBI Taxonomy" id="238695"/>
    <lineage>
        <taxon>Eukaryota</taxon>
        <taxon>Metazoa</taxon>
        <taxon>Ecdysozoa</taxon>
        <taxon>Arthropoda</taxon>
        <taxon>Hexapoda</taxon>
        <taxon>Insecta</taxon>
        <taxon>Pterygota</taxon>
        <taxon>Neoptera</taxon>
        <taxon>Polyneoptera</taxon>
        <taxon>Orthoptera</taxon>
        <taxon>Caelifera</taxon>
        <taxon>Acrididea</taxon>
        <taxon>Acridomorpha</taxon>
        <taxon>Acridoidea</taxon>
        <taxon>Acrididae</taxon>
        <taxon>Oedipodinae</taxon>
        <taxon>Locusta</taxon>
    </lineage>
</organism>
<keyword evidence="6" id="KW-1015">Disulfide bond</keyword>
<feature type="domain" description="Peptidase S1" evidence="10">
    <location>
        <begin position="1"/>
        <end position="243"/>
    </location>
</feature>
<dbReference type="FunFam" id="2.40.10.10:FF:000028">
    <property type="entry name" value="Serine protease easter"/>
    <property type="match status" value="1"/>
</dbReference>
<dbReference type="InterPro" id="IPR018114">
    <property type="entry name" value="TRYPSIN_HIS"/>
</dbReference>
<dbReference type="PRINTS" id="PR00722">
    <property type="entry name" value="CHYMOTRYPSIN"/>
</dbReference>
<accession>A0A4Y1PU97</accession>
<evidence type="ECO:0000256" key="6">
    <source>
        <dbReference type="ARBA" id="ARBA00023157"/>
    </source>
</evidence>
<keyword evidence="2 9" id="KW-0645">Protease</keyword>
<evidence type="ECO:0000256" key="3">
    <source>
        <dbReference type="ARBA" id="ARBA00022729"/>
    </source>
</evidence>
<dbReference type="InterPro" id="IPR033116">
    <property type="entry name" value="TRYPSIN_SER"/>
</dbReference>
<proteinExistence type="evidence at transcript level"/>
<dbReference type="GO" id="GO:0005576">
    <property type="term" value="C:extracellular region"/>
    <property type="evidence" value="ECO:0007669"/>
    <property type="project" value="UniProtKB-SubCell"/>
</dbReference>